<evidence type="ECO:0000313" key="4">
    <source>
        <dbReference type="Proteomes" id="UP001168524"/>
    </source>
</evidence>
<keyword evidence="1" id="KW-0238">DNA-binding</keyword>
<evidence type="ECO:0000259" key="2">
    <source>
        <dbReference type="Pfam" id="PF12625"/>
    </source>
</evidence>
<protein>
    <submittedName>
        <fullName evidence="3">AraC family transcriptional regulator ligand-binding domain-containing protein</fullName>
    </submittedName>
</protein>
<dbReference type="RefSeq" id="WP_267979153.1">
    <property type="nucleotide sequence ID" value="NZ_JAPQKF010000001.1"/>
</dbReference>
<keyword evidence="4" id="KW-1185">Reference proteome</keyword>
<feature type="domain" description="HTH-type transcriptional regulator AraC-type N-terminal" evidence="2">
    <location>
        <begin position="29"/>
        <end position="149"/>
    </location>
</feature>
<sequence length="166" mass="18656">MLEFQDYLRVPSSVQLLLELGEQLKIQKAQLLTGTGLTLTRLSDVNCVVTPNEEVSVIDNLIDLLSTNTAGLGLIAGFRHQLTTYGILGYALMSSATGLDAMNLVQRYLALTYTFVKISFYQDNGQCLIHFIEPVDFTPELQQFVLERARQPLQESSMTFMRVLFN</sequence>
<proteinExistence type="predicted"/>
<accession>A0ABT7WJX7</accession>
<name>A0ABT7WJX7_9GAMM</name>
<reference evidence="3" key="1">
    <citation type="submission" date="2023-06" db="EMBL/GenBank/DDBJ databases">
        <title>Two novel species of Acinetobacter isolated from motorbike repairing workshop in Vietnam.</title>
        <authorList>
            <person name="Le N.T.T."/>
        </authorList>
    </citation>
    <scope>NUCLEOTIDE SEQUENCE</scope>
    <source>
        <strain evidence="3">VNH17</strain>
    </source>
</reference>
<dbReference type="Pfam" id="PF12625">
    <property type="entry name" value="Arabinose_bd"/>
    <property type="match status" value="1"/>
</dbReference>
<evidence type="ECO:0000313" key="3">
    <source>
        <dbReference type="EMBL" id="MDN0012874.1"/>
    </source>
</evidence>
<dbReference type="PANTHER" id="PTHR47894:SF1">
    <property type="entry name" value="HTH-TYPE TRANSCRIPTIONAL REGULATOR VQSM"/>
    <property type="match status" value="1"/>
</dbReference>
<dbReference type="EMBL" id="JAUDZE010000001">
    <property type="protein sequence ID" value="MDN0012874.1"/>
    <property type="molecule type" value="Genomic_DNA"/>
</dbReference>
<dbReference type="PANTHER" id="PTHR47894">
    <property type="entry name" value="HTH-TYPE TRANSCRIPTIONAL REGULATOR GADX"/>
    <property type="match status" value="1"/>
</dbReference>
<dbReference type="Proteomes" id="UP001168524">
    <property type="component" value="Unassembled WGS sequence"/>
</dbReference>
<dbReference type="InterPro" id="IPR032687">
    <property type="entry name" value="AraC-type_N"/>
</dbReference>
<comment type="caution">
    <text evidence="3">The sequence shown here is derived from an EMBL/GenBank/DDBJ whole genome shotgun (WGS) entry which is preliminary data.</text>
</comment>
<gene>
    <name evidence="3" type="ORF">QTA56_01320</name>
</gene>
<organism evidence="3 4">
    <name type="scientific">Acinetobacter thutiue</name>
    <dbReference type="NCBI Taxonomy" id="2998078"/>
    <lineage>
        <taxon>Bacteria</taxon>
        <taxon>Pseudomonadati</taxon>
        <taxon>Pseudomonadota</taxon>
        <taxon>Gammaproteobacteria</taxon>
        <taxon>Moraxellales</taxon>
        <taxon>Moraxellaceae</taxon>
        <taxon>Acinetobacter</taxon>
    </lineage>
</organism>
<evidence type="ECO:0000256" key="1">
    <source>
        <dbReference type="ARBA" id="ARBA00023125"/>
    </source>
</evidence>